<organism evidence="12 13">
    <name type="scientific">Apis cerana cerana</name>
    <name type="common">Oriental honeybee</name>
    <dbReference type="NCBI Taxonomy" id="94128"/>
    <lineage>
        <taxon>Eukaryota</taxon>
        <taxon>Metazoa</taxon>
        <taxon>Ecdysozoa</taxon>
        <taxon>Arthropoda</taxon>
        <taxon>Hexapoda</taxon>
        <taxon>Insecta</taxon>
        <taxon>Pterygota</taxon>
        <taxon>Neoptera</taxon>
        <taxon>Endopterygota</taxon>
        <taxon>Hymenoptera</taxon>
        <taxon>Apocrita</taxon>
        <taxon>Aculeata</taxon>
        <taxon>Apoidea</taxon>
        <taxon>Anthophila</taxon>
        <taxon>Apidae</taxon>
        <taxon>Apis</taxon>
    </lineage>
</organism>
<evidence type="ECO:0000313" key="13">
    <source>
        <dbReference type="Proteomes" id="UP000242457"/>
    </source>
</evidence>
<evidence type="ECO:0000256" key="10">
    <source>
        <dbReference type="SAM" id="MobiDB-lite"/>
    </source>
</evidence>
<evidence type="ECO:0000256" key="4">
    <source>
        <dbReference type="ARBA" id="ARBA00022771"/>
    </source>
</evidence>
<dbReference type="SMART" id="SM00249">
    <property type="entry name" value="PHD"/>
    <property type="match status" value="2"/>
</dbReference>
<proteinExistence type="predicted"/>
<accession>A0A2A3ECU0</accession>
<dbReference type="OrthoDB" id="1903104at2759"/>
<dbReference type="EMBL" id="KZ288282">
    <property type="protein sequence ID" value="PBC29538.1"/>
    <property type="molecule type" value="Genomic_DNA"/>
</dbReference>
<sequence>MVSESSSLCCDLLLSKCGDASIVQQDATKMQMEHKDKLDIVQESPKKIELSFEENIKLSKNNDTSIVSPKVLEIKDRMDMPQEVSKSLESSHIEISQETIEKSVETKMQEMLPKFESPFDMKIKDSNFSDASIVSSEKQEQLIENKLLQEIPIKTESLLEMNIKLSKSDNESIVHSEVLDEIIDKIDISQDDTQLLKPLHIEISQEAMEKSVEETMHEIIPKVESSLDTMFKLPNFDDSSVLSSGKQEELEESKILQEILDRTPTILESSVGIKIESAKNDNSSIVHSEVLDEIKNEMDKSEDISNSLKFSHINVLQEDIEKSKEIKHEVLPKSPEMKIEVFKFDDTSINSLEKQEKLVESTILQEVSMREETSLEMNIELTKDEDESIIHSEILNEIKERIDISQDDKPLEQLDIKVPHDNVEESIETASKLELSFNMKIKDSNFSDTSIIPSEEQEMLEESKILQEIPNKTESLLELENKLSKTDDASLTYPEMQDKIKDTLHMSLNITKPLQQLHVEISHEIIEKSMQETLSKLASPLSIKVKDSNFTDISIVSSEQQEKLEENKLLQEIPKETESLIEMEIKLSNNDDTSHVYSKISDEITNTANISQVITKSVEHPNIEIPHEVIKKSMETMQEALPVLESFNMKIKDSKFNDASIVSLKKEEQLEQESKLLQKIPETTESYLEIKNKLSNIENSSIVDSEDLDEIKEKIDITQDVSKLLEPSEIEISQEAIEKLVETMQQNLPEGESSLDMEMKLSEFDDASVLSSEKQELVENKSIQEIPKKIKSPLRIQSKLPKSDNASIPHSEMLNQFNEKINISKDVTELLEPTRIEILQEDIEKLVESIHERIPKVESMESMEMKLNEIDDTSFLSSEKQEELEENKLLQEIQKETESSIKIDIKLSKNENIVHSEILDEIKDKIDKISQDDTKTIESPHFEISQEIIEESVETLHETLIKVESPLGMKIKAFEFDDASIISSKKQELEESKLLEEIPKTTISSLEMKIKLNENDDISTVHSEMLEETENKLDMTPDITKSIETSDIDQIINDQVIEKSVETIYETLPKVTSPLDMKIELSNFVDACIVSSELQEELEENKLQEEIPKRTISMEMKNELSENDNTSIVHSEMIEETKNITDISQDVKELLETSDIEISQNAIEKSEEIRYETFPKLESPLGTEIKLPEFENASIASLEEQEHLEESKLLQEISKDTESSIEMKIKYDDASIIVHPHDGIKDKIEIFQDVTKSMDTSHNDIVQKVIKKPLETVIEPLPNLESPLDTKNKISEFDNISNVDNISNISSEKEKHLEESKLLQEISKRIESPLEIKINLSTCENASTIDTQIMQETENKVDTSQDTNTKPLELLQIKISNEAIEKSVETMYEKLSTTESLDMKNKYIEFDNRSIVFPKKEKQLEEHKFCHEIPIRTESPVEVKIKLSKNDDTSTIHSEVLNETKDKMDMSQDITKLLEPLPNEIAKETIEKSIEITHENFPKIESPLGMKIKLTKFGSASIISSEKQEQLGTNKLLQVIAKKTDSPLGMKIKLSKNGDTSIVHPEDKIKEKRDMIQKNTIKSLEPLHNEISQEIIEKSKEMHETLPKVGSPLEKQDQLEEIKVPQEIPKRTESPLGMKIKLSKRGDASIIHSEVLNEIKDKIDISQDVSKSLEPSHFEILHEDIEKLIEPEESLPKVESLLGMKIKLSKLGEASIVSSEKQEQFEEHKHLQDIPKRTESPFGMKIKLSKSGGASIVHSEMPEENKDKKEIFSNVTKSLEPLHIDISQEAIEKTFGTRHESLAKIESPLGMKIKLSKYGDASIVSSEKQEYLGENKLLQEVPKRTESPLGMKIKLSKSGSASIVHSEVLDEVKIKKDILQDVTKSLEPLHIDISHEFVDKAIEIKHDTLPKIGSPLGMKIKLSKFGDASIISSEKQEQLGENRLLQEVPKRTISPLGMKIKLSKRGDASIVHSEVLEEIKDKMDTSQHVTKSSESPHIDVTQEVVEKLIEIHETSSKIESPLGMKIKLSKFGDVSSAEKQEQWEESKLLQEIPKRTESPLVMKIKLSKSGDASIVHSEILDEIKDKMEISQDAIKSLDSPHIEISHEAIEKSVENMQESLPKIESPLGMKIKFSKFGDASIISSEKQDQFEESKILQEIPKRTESPLGMKIKLSKSGGASIVHSEVLEEIKDKIDISQDVIKSLEPLHIEISQETIEKSIENIHETVSKVESPLGMKIKFSKFGDASIVSSEKQEQLGETKLLQEIPKRTESPLGMKIKLSKSGDASIVHSEVLDDRIDISQDVSKYLESPYITQEIVDKSIDNIHESLSKIESPLEKQDQLEEIKVPQEIPKRTESPLGMKIKLSKTGDASIIQPDISDDVNKTIRISEAEHSKTGDASLGMKIKLLKTGDASIVDSEKKDKQQRRRDTDSSLEMKIKLSKTGHPTIVACDNQTETAYKSKEIDSSQNFTQRYKEAGQIGHKDSTLKILKTGHSTILQSNRSELTIEPVQMHGKKIDNVIEMSPKRKDITIAPIDSKKSKLETQFTQILPEVTIQPVTPREQKQFLFDPKNSAISLQQMNVINQEISITQVRPQKSSDTSMNEKLKDILSKNVSSSPMNSDCEIIEQRPELIIVNENSNSSQDVVIIEEVSNRMPEVKVPKKRGRPRRNPLPQGITHPPPHLLIPRDPLSLDDSQHMQSSAHFPESRENERPKRTCRNQKSYAPPRRGRGRGRGKRKLDNADSQIMKKPKIEQDLNAIEASTTAIITIDDSGVQQESFGKSSELYKVLKQPVMDSKITNSSDSTEINKTSEMRLPKPVSNIKDDIKDKKLIEIVPERIQKAVTKVDSDNRSDKLTENTKLESKDILIPPGHPNWLTPASKRVENATKHENVSTVQVIDEETRMSAELGSRSQTPARNISAPASETMVNEESQGSVLSTATTESEKVKVKNRRMEINFDPDEGPFTVDKIAEYEWPLDRKGETFMIQEQISQYLGVKSFKRKYPDLKRRVVDMEERNYLRENGLVSEAMCDMGLTAVCSSEVLDVMCSDFPDQYEEYRKHMREKQVKEHSKKQKELTAAANAEKNRIDLAEMAVQSALSWNINLNKARRENRKCSLDLQTFTIHVPKKQLKIETERRIGHYPVALIPGQYTDYYREYTPAELRYYPLNTVLYGPMRPNERKFDSQSEGSQSDSDSDSSSDDSSSSSSEGTQDTEGSQSTMDEVDMEIANQKDEIKLKCKMCLKTLNKHSKNEVLIQCGTCNGHVHPSCIDLTLDMVPHIQSYAWQCTDCKTCAQCHDPADEDKMLFCDMCDRGYHIYCVGLRRVPQGRWHCQECAVCANCSSREPGGINSDRNSVAQWQHEYKKGDKNTRVYVSTLCVPCSKLRGDQGNAIRQEKLSM</sequence>
<name>A0A2A3ECU0_APICC</name>
<evidence type="ECO:0000256" key="6">
    <source>
        <dbReference type="ARBA" id="ARBA00023015"/>
    </source>
</evidence>
<evidence type="ECO:0000256" key="1">
    <source>
        <dbReference type="ARBA" id="ARBA00004123"/>
    </source>
</evidence>
<feature type="compositionally biased region" description="Basic residues" evidence="10">
    <location>
        <begin position="2723"/>
        <end position="2733"/>
    </location>
</feature>
<dbReference type="PROSITE" id="PS50016">
    <property type="entry name" value="ZF_PHD_2"/>
    <property type="match status" value="1"/>
</dbReference>
<feature type="compositionally biased region" description="Basic and acidic residues" evidence="10">
    <location>
        <begin position="2701"/>
        <end position="2710"/>
    </location>
</feature>
<evidence type="ECO:0000256" key="7">
    <source>
        <dbReference type="ARBA" id="ARBA00023163"/>
    </source>
</evidence>
<keyword evidence="6" id="KW-0805">Transcription regulation</keyword>
<feature type="region of interest" description="Disordered" evidence="10">
    <location>
        <begin position="3172"/>
        <end position="3217"/>
    </location>
</feature>
<evidence type="ECO:0000313" key="12">
    <source>
        <dbReference type="EMBL" id="PBC29538.1"/>
    </source>
</evidence>
<evidence type="ECO:0000256" key="3">
    <source>
        <dbReference type="ARBA" id="ARBA00022737"/>
    </source>
</evidence>
<gene>
    <name evidence="12" type="ORF">APICC_09463</name>
</gene>
<dbReference type="InterPro" id="IPR013083">
    <property type="entry name" value="Znf_RING/FYVE/PHD"/>
</dbReference>
<dbReference type="InterPro" id="IPR019787">
    <property type="entry name" value="Znf_PHD-finger"/>
</dbReference>
<dbReference type="PANTHER" id="PTHR45888:SF4">
    <property type="entry name" value="PHD FINGER PROTEIN 10"/>
    <property type="match status" value="1"/>
</dbReference>
<keyword evidence="13" id="KW-1185">Reference proteome</keyword>
<keyword evidence="4 9" id="KW-0863">Zinc-finger</keyword>
<keyword evidence="3" id="KW-0677">Repeat</keyword>
<evidence type="ECO:0000259" key="11">
    <source>
        <dbReference type="PROSITE" id="PS50016"/>
    </source>
</evidence>
<keyword evidence="8" id="KW-0539">Nucleus</keyword>
<keyword evidence="5" id="KW-0862">Zinc</keyword>
<dbReference type="InterPro" id="IPR001965">
    <property type="entry name" value="Znf_PHD"/>
</dbReference>
<evidence type="ECO:0000256" key="8">
    <source>
        <dbReference type="ARBA" id="ARBA00023242"/>
    </source>
</evidence>
<dbReference type="Pfam" id="PF00628">
    <property type="entry name" value="PHD"/>
    <property type="match status" value="2"/>
</dbReference>
<dbReference type="InterPro" id="IPR011011">
    <property type="entry name" value="Znf_FYVE_PHD"/>
</dbReference>
<dbReference type="PANTHER" id="PTHR45888">
    <property type="entry name" value="HL01030P-RELATED"/>
    <property type="match status" value="1"/>
</dbReference>
<dbReference type="STRING" id="94128.A0A2A3ECU0"/>
<evidence type="ECO:0000256" key="2">
    <source>
        <dbReference type="ARBA" id="ARBA00022723"/>
    </source>
</evidence>
<dbReference type="CDD" id="cd15529">
    <property type="entry name" value="PHD2_PHF10"/>
    <property type="match status" value="1"/>
</dbReference>
<reference evidence="12 13" key="1">
    <citation type="submission" date="2014-07" db="EMBL/GenBank/DDBJ databases">
        <title>Genomic and transcriptomic analysis on Apis cerana provide comprehensive insights into honey bee biology.</title>
        <authorList>
            <person name="Diao Q."/>
            <person name="Sun L."/>
            <person name="Zheng H."/>
            <person name="Zheng H."/>
            <person name="Xu S."/>
            <person name="Wang S."/>
            <person name="Zeng Z."/>
            <person name="Hu F."/>
            <person name="Su S."/>
            <person name="Wu J."/>
        </authorList>
    </citation>
    <scope>NUCLEOTIDE SEQUENCE [LARGE SCALE GENOMIC DNA]</scope>
    <source>
        <tissue evidence="12">Pupae without intestine</tissue>
    </source>
</reference>
<comment type="subcellular location">
    <subcellularLocation>
        <location evidence="1">Nucleus</location>
    </subcellularLocation>
</comment>
<dbReference type="Proteomes" id="UP000242457">
    <property type="component" value="Unassembled WGS sequence"/>
</dbReference>
<dbReference type="GO" id="GO:0008270">
    <property type="term" value="F:zinc ion binding"/>
    <property type="evidence" value="ECO:0007669"/>
    <property type="project" value="UniProtKB-KW"/>
</dbReference>
<evidence type="ECO:0000256" key="9">
    <source>
        <dbReference type="PROSITE-ProRule" id="PRU00146"/>
    </source>
</evidence>
<dbReference type="GO" id="GO:0005634">
    <property type="term" value="C:nucleus"/>
    <property type="evidence" value="ECO:0007669"/>
    <property type="project" value="UniProtKB-SubCell"/>
</dbReference>
<evidence type="ECO:0000256" key="5">
    <source>
        <dbReference type="ARBA" id="ARBA00022833"/>
    </source>
</evidence>
<protein>
    <submittedName>
        <fullName evidence="12">PHD finger protein</fullName>
    </submittedName>
</protein>
<keyword evidence="2" id="KW-0479">Metal-binding</keyword>
<feature type="domain" description="PHD-type" evidence="11">
    <location>
        <begin position="3282"/>
        <end position="3333"/>
    </location>
</feature>
<feature type="compositionally biased region" description="Low complexity" evidence="10">
    <location>
        <begin position="3196"/>
        <end position="3212"/>
    </location>
</feature>
<dbReference type="CDD" id="cd21085">
    <property type="entry name" value="WH_NTD_PHF10"/>
    <property type="match status" value="1"/>
</dbReference>
<dbReference type="SUPFAM" id="SSF57903">
    <property type="entry name" value="FYVE/PHD zinc finger"/>
    <property type="match status" value="2"/>
</dbReference>
<feature type="region of interest" description="Disordered" evidence="10">
    <location>
        <begin position="2653"/>
        <end position="2742"/>
    </location>
</feature>
<feature type="region of interest" description="Disordered" evidence="10">
    <location>
        <begin position="2918"/>
        <end position="2938"/>
    </location>
</feature>
<keyword evidence="7" id="KW-0804">Transcription</keyword>
<dbReference type="Gene3D" id="3.30.40.10">
    <property type="entry name" value="Zinc/RING finger domain, C3HC4 (zinc finger)"/>
    <property type="match status" value="1"/>
</dbReference>